<sequence>MYMASLTSGTIYYTIKLDESLTRINTFTKGRQVAVDYLIYELHLLSDGGLMIGNHPDVIVLPKKPKTCKDALETVLKMGVQVAANRANTPSDCDGGRPLVTSEVAMKRVEDRIRSTEPHPNLGWYEPTDAQGLCYIISDLYNEIEEVILRRRSSVRLGPQLKCELTASGDSGDFYLSSTPNDGIMAFRKDSTWIIPTANQQANGETETQTCEEHLSNMLRRAMANTATMNPASFWGCQPSERSRTVKEISLMLPDKKKSSNKFRGLACSVPVLDNLFSDAMKQHTAITLELDTKTCEFTAKIADPMSSRGPQTLRLQYNAKEGGLYMIGDGGMRLYVPRTGLTHITLGQDAFHRELPMPNFKDCKDGITSLLRIGAHLSHSTSIAADNLEAIDQLVHGLGTSKHLDGINVLLIPEIPIYTMALFDKMKGINRGGLASIDESASCSLQESYVTHLGDLYLIHLHANEDARPVEISTAYIPKDKRPTQEANMKVNTSVVGNCPCKASTILPRGSCQNRLATTLYACWGCLVHQSTDVHDRMLYKELEEFAHQQIVNEAKSRWSPIDWMSPQPRAYRIVKHGLTTDILHELVGSVAGNEENDFGRLREKSTIDRERRMKLSSNPGYALCELRLKDEKDDDIDRLHRLLLDHSFRILRITSPKYGQGDVRSLEKHLAGKGLSRFYGKVEEPQTKSTEILCKLAFIHYLEAIRLLPEAKKYLDALPGQSPGFTNIEGIEIHEGVWHAKFICRNITLAVTILCSTGRDEDYAKDHARRIKKKGSDLYLPCGIRSHGRSAPAYYLRLASDRKQIDVFRRDEQSTVKVVGDLSLFTTKESTSSCKEALKLYLEKGVHLLDDTKPGPLHLRLPCDDGIYEVFEKGFITDLLDALFARASKAVLKEGKAITAVIDEESCTLQYKYNELICDGLEKSCESNAEYTLSCDKETGSIKDLSNGVLALFTIPPPLMEYQTLGFSHVSKRPEDRSCIDTLGHFLTGRSQDMNPSIRSSEIISTLDGLVKDDDNTVNIKVLLELESSLVELWSAATSDIASSQGKYGYWMRHDARCSARVPVTEKTGRLGKHYELMLTRDGSVKAHFFTSSDSNFIAPYIEQSWRPAERHASEQPRAGVDCRDRLLSIIKNAYDADVKKRYMFKRLIERQLVIESSQAWKALSSWDTPRVYELQPDDVASKIIIGRMTSLEQNVTKREKLALPQRDLSQLSKDSVCKFKVKNTLAGYFELGIDNLFQISYVSNRTKIFHRPRYLMAELQQRLVVPRIDISRSSTSEMCKHVCVAYLNAATISPSTPASIIPIAEWKTIKRTGQYLESNDKRFIEAMRRIFDVAQEVEHIEVADYSEPSDSLSLK</sequence>
<dbReference type="Proteomes" id="UP000591131">
    <property type="component" value="Unassembled WGS sequence"/>
</dbReference>
<comment type="caution">
    <text evidence="1">The sequence shown here is derived from an EMBL/GenBank/DDBJ whole genome shotgun (WGS) entry which is preliminary data.</text>
</comment>
<proteinExistence type="predicted"/>
<gene>
    <name evidence="1" type="ORF">FOL47_008370</name>
</gene>
<evidence type="ECO:0000313" key="1">
    <source>
        <dbReference type="EMBL" id="KAF4657646.1"/>
    </source>
</evidence>
<name>A0A7J6LEM6_PERCH</name>
<protein>
    <submittedName>
        <fullName evidence="1">Uncharacterized protein</fullName>
    </submittedName>
</protein>
<dbReference type="EMBL" id="JAAPAO010000531">
    <property type="protein sequence ID" value="KAF4657646.1"/>
    <property type="molecule type" value="Genomic_DNA"/>
</dbReference>
<evidence type="ECO:0000313" key="2">
    <source>
        <dbReference type="Proteomes" id="UP000591131"/>
    </source>
</evidence>
<dbReference type="OrthoDB" id="416351at2759"/>
<accession>A0A7J6LEM6</accession>
<reference evidence="1 2" key="1">
    <citation type="submission" date="2020-04" db="EMBL/GenBank/DDBJ databases">
        <title>Perkinsus chesapeaki whole genome sequence.</title>
        <authorList>
            <person name="Bogema D.R."/>
        </authorList>
    </citation>
    <scope>NUCLEOTIDE SEQUENCE [LARGE SCALE GENOMIC DNA]</scope>
    <source>
        <strain evidence="1">ATCC PRA-425</strain>
    </source>
</reference>
<keyword evidence="2" id="KW-1185">Reference proteome</keyword>
<organism evidence="1 2">
    <name type="scientific">Perkinsus chesapeaki</name>
    <name type="common">Clam parasite</name>
    <name type="synonym">Perkinsus andrewsi</name>
    <dbReference type="NCBI Taxonomy" id="330153"/>
    <lineage>
        <taxon>Eukaryota</taxon>
        <taxon>Sar</taxon>
        <taxon>Alveolata</taxon>
        <taxon>Perkinsozoa</taxon>
        <taxon>Perkinsea</taxon>
        <taxon>Perkinsida</taxon>
        <taxon>Perkinsidae</taxon>
        <taxon>Perkinsus</taxon>
    </lineage>
</organism>